<reference evidence="3" key="2">
    <citation type="submission" date="2024-04" db="EMBL/GenBank/DDBJ databases">
        <authorList>
            <person name="Chen Y."/>
            <person name="Shah S."/>
            <person name="Dougan E. K."/>
            <person name="Thang M."/>
            <person name="Chan C."/>
        </authorList>
    </citation>
    <scope>NUCLEOTIDE SEQUENCE [LARGE SCALE GENOMIC DNA]</scope>
</reference>
<sequence>MAPAIELGLNHFRPPPKPGCVGWGKEEVAQDERQTSMLDLPSPKQRREREPEPDLGPLHNAEHLQEAEKANLDALKARDPALKELLEEDADALESPEVKSAFELYRLSLIALDAGGALARKAFRAVVQDDAEELRRLFETTTLRWDAENSGGQSLMEVALERQKLVPNCANLLLQAFAQFTKSFRQQNAWEIWVVCKLFVFFQSVKERAVGVCVRALEGNYGMRQSAVAITWSVHPWKYL</sequence>
<organism evidence="2">
    <name type="scientific">Cladocopium goreaui</name>
    <dbReference type="NCBI Taxonomy" id="2562237"/>
    <lineage>
        <taxon>Eukaryota</taxon>
        <taxon>Sar</taxon>
        <taxon>Alveolata</taxon>
        <taxon>Dinophyceae</taxon>
        <taxon>Suessiales</taxon>
        <taxon>Symbiodiniaceae</taxon>
        <taxon>Cladocopium</taxon>
    </lineage>
</organism>
<evidence type="ECO:0000313" key="4">
    <source>
        <dbReference type="Proteomes" id="UP001152797"/>
    </source>
</evidence>
<dbReference type="OrthoDB" id="431874at2759"/>
<dbReference type="EMBL" id="CAMXCT030000010">
    <property type="protein sequence ID" value="CAL4759723.1"/>
    <property type="molecule type" value="Genomic_DNA"/>
</dbReference>
<keyword evidence="4" id="KW-1185">Reference proteome</keyword>
<protein>
    <submittedName>
        <fullName evidence="2">Uncharacterized protein</fullName>
    </submittedName>
</protein>
<feature type="compositionally biased region" description="Basic and acidic residues" evidence="1">
    <location>
        <begin position="24"/>
        <end position="34"/>
    </location>
</feature>
<dbReference type="Proteomes" id="UP001152797">
    <property type="component" value="Unassembled WGS sequence"/>
</dbReference>
<gene>
    <name evidence="2" type="ORF">C1SCF055_LOCUS998</name>
</gene>
<proteinExistence type="predicted"/>
<evidence type="ECO:0000313" key="2">
    <source>
        <dbReference type="EMBL" id="CAI3972411.1"/>
    </source>
</evidence>
<evidence type="ECO:0000313" key="3">
    <source>
        <dbReference type="EMBL" id="CAL1125786.1"/>
    </source>
</evidence>
<accession>A0A9P1FDW8</accession>
<feature type="region of interest" description="Disordered" evidence="1">
    <location>
        <begin position="1"/>
        <end position="59"/>
    </location>
</feature>
<name>A0A9P1FDW8_9DINO</name>
<comment type="caution">
    <text evidence="2">The sequence shown here is derived from an EMBL/GenBank/DDBJ whole genome shotgun (WGS) entry which is preliminary data.</text>
</comment>
<reference evidence="2" key="1">
    <citation type="submission" date="2022-10" db="EMBL/GenBank/DDBJ databases">
        <authorList>
            <person name="Chen Y."/>
            <person name="Dougan E. K."/>
            <person name="Chan C."/>
            <person name="Rhodes N."/>
            <person name="Thang M."/>
        </authorList>
    </citation>
    <scope>NUCLEOTIDE SEQUENCE</scope>
</reference>
<dbReference type="AlphaFoldDB" id="A0A9P1FDW8"/>
<dbReference type="EMBL" id="CAMXCT010000010">
    <property type="protein sequence ID" value="CAI3972411.1"/>
    <property type="molecule type" value="Genomic_DNA"/>
</dbReference>
<evidence type="ECO:0000256" key="1">
    <source>
        <dbReference type="SAM" id="MobiDB-lite"/>
    </source>
</evidence>
<dbReference type="EMBL" id="CAMXCT020000010">
    <property type="protein sequence ID" value="CAL1125786.1"/>
    <property type="molecule type" value="Genomic_DNA"/>
</dbReference>